<dbReference type="AlphaFoldDB" id="A0AAN8Q6Y8"/>
<dbReference type="Gene3D" id="2.30.29.30">
    <property type="entry name" value="Pleckstrin-homology domain (PH domain)/Phosphotyrosine-binding domain (PTB)"/>
    <property type="match status" value="1"/>
</dbReference>
<protein>
    <recommendedName>
        <fullName evidence="1">PH domain-containing protein</fullName>
    </recommendedName>
</protein>
<dbReference type="PROSITE" id="PS50003">
    <property type="entry name" value="PH_DOMAIN"/>
    <property type="match status" value="1"/>
</dbReference>
<accession>A0AAN8Q6Y8</accession>
<dbReference type="SMART" id="SM00233">
    <property type="entry name" value="PH"/>
    <property type="match status" value="1"/>
</dbReference>
<organism evidence="2 3">
    <name type="scientific">Patella caerulea</name>
    <name type="common">Rayed Mediterranean limpet</name>
    <dbReference type="NCBI Taxonomy" id="87958"/>
    <lineage>
        <taxon>Eukaryota</taxon>
        <taxon>Metazoa</taxon>
        <taxon>Spiralia</taxon>
        <taxon>Lophotrochozoa</taxon>
        <taxon>Mollusca</taxon>
        <taxon>Gastropoda</taxon>
        <taxon>Patellogastropoda</taxon>
        <taxon>Patelloidea</taxon>
        <taxon>Patellidae</taxon>
        <taxon>Patella</taxon>
    </lineage>
</organism>
<dbReference type="InterPro" id="IPR001849">
    <property type="entry name" value="PH_domain"/>
</dbReference>
<keyword evidence="3" id="KW-1185">Reference proteome</keyword>
<proteinExistence type="predicted"/>
<evidence type="ECO:0000313" key="2">
    <source>
        <dbReference type="EMBL" id="KAK6194818.1"/>
    </source>
</evidence>
<name>A0AAN8Q6Y8_PATCE</name>
<dbReference type="Proteomes" id="UP001347796">
    <property type="component" value="Unassembled WGS sequence"/>
</dbReference>
<dbReference type="Pfam" id="PF00169">
    <property type="entry name" value="PH"/>
    <property type="match status" value="1"/>
</dbReference>
<feature type="domain" description="PH" evidence="1">
    <location>
        <begin position="4"/>
        <end position="110"/>
    </location>
</feature>
<evidence type="ECO:0000313" key="3">
    <source>
        <dbReference type="Proteomes" id="UP001347796"/>
    </source>
</evidence>
<dbReference type="EMBL" id="JAZGQO010000001">
    <property type="protein sequence ID" value="KAK6194818.1"/>
    <property type="molecule type" value="Genomic_DNA"/>
</dbReference>
<evidence type="ECO:0000259" key="1">
    <source>
        <dbReference type="PROSITE" id="PS50003"/>
    </source>
</evidence>
<dbReference type="InterPro" id="IPR011993">
    <property type="entry name" value="PH-like_dom_sf"/>
</dbReference>
<reference evidence="2 3" key="1">
    <citation type="submission" date="2024-01" db="EMBL/GenBank/DDBJ databases">
        <title>The genome of the rayed Mediterranean limpet Patella caerulea (Linnaeus, 1758).</title>
        <authorList>
            <person name="Anh-Thu Weber A."/>
            <person name="Halstead-Nussloch G."/>
        </authorList>
    </citation>
    <scope>NUCLEOTIDE SEQUENCE [LARGE SCALE GENOMIC DNA]</scope>
    <source>
        <strain evidence="2">AATW-2023a</strain>
        <tissue evidence="2">Whole specimen</tissue>
    </source>
</reference>
<comment type="caution">
    <text evidence="2">The sequence shown here is derived from an EMBL/GenBank/DDBJ whole genome shotgun (WGS) entry which is preliminary data.</text>
</comment>
<sequence>MAGWTSLSGYLHYKPGGSTTTFTLGRLKAKKKMWFTLEESQCQLLYFKTEDEAGRKQPQGLINLKGAAITLDLDNQNQFIIIVDGKDHFLTAENHESMMIWLMALQAKRDHFSKRTTESEDTTLDADDMDQRIRSSSDLSHSPQVMRSHRTLCATTSLHSNVGKPLPQALTGGDEPEDTDWRRYQLNKIGESIDTSLATKIKKAYFEKGDRSRSLPPVFEGNKTKVV</sequence>
<gene>
    <name evidence="2" type="ORF">SNE40_000366</name>
</gene>
<dbReference type="SUPFAM" id="SSF50729">
    <property type="entry name" value="PH domain-like"/>
    <property type="match status" value="1"/>
</dbReference>